<evidence type="ECO:0000313" key="10">
    <source>
        <dbReference type="EMBL" id="MFC3194658.1"/>
    </source>
</evidence>
<evidence type="ECO:0000256" key="7">
    <source>
        <dbReference type="ARBA" id="ARBA00023239"/>
    </source>
</evidence>
<feature type="binding site" evidence="8">
    <location>
        <position position="46"/>
    </location>
    <ligand>
        <name>Mg(2+)</name>
        <dbReference type="ChEBI" id="CHEBI:18420"/>
    </ligand>
</feature>
<feature type="binding site" evidence="8">
    <location>
        <position position="37"/>
    </location>
    <ligand>
        <name>[4Fe-4S] cluster</name>
        <dbReference type="ChEBI" id="CHEBI:49883"/>
        <note>4Fe-4S-S-AdoMet</note>
    </ligand>
</feature>
<feature type="binding site" evidence="8">
    <location>
        <position position="76"/>
    </location>
    <ligand>
        <name>substrate</name>
    </ligand>
</feature>
<feature type="binding site" evidence="8">
    <location>
        <begin position="18"/>
        <end position="20"/>
    </location>
    <ligand>
        <name>substrate</name>
    </ligand>
</feature>
<feature type="binding site" evidence="8">
    <location>
        <position position="33"/>
    </location>
    <ligand>
        <name>substrate</name>
    </ligand>
</feature>
<comment type="cofactor">
    <cofactor evidence="8">
        <name>[4Fe-4S] cluster</name>
        <dbReference type="ChEBI" id="CHEBI:49883"/>
    </cofactor>
    <text evidence="8">Binds 1 [4Fe-4S] cluster. The cluster is coordinated with 3 cysteines and an exchangeable S-adenosyl-L-methionine.</text>
</comment>
<dbReference type="Gene3D" id="3.20.20.70">
    <property type="entry name" value="Aldolase class I"/>
    <property type="match status" value="1"/>
</dbReference>
<feature type="binding site" evidence="8">
    <location>
        <position position="44"/>
    </location>
    <ligand>
        <name>[4Fe-4S] cluster</name>
        <dbReference type="ChEBI" id="CHEBI:49883"/>
        <note>4Fe-4S-S-AdoMet</note>
    </ligand>
</feature>
<dbReference type="PANTHER" id="PTHR42836">
    <property type="entry name" value="7-CARBOXY-7-DEAZAGUANINE SYNTHASE"/>
    <property type="match status" value="1"/>
</dbReference>
<comment type="caution">
    <text evidence="8">Lacks conserved residue(s) required for the propagation of feature annotation.</text>
</comment>
<dbReference type="InterPro" id="IPR007197">
    <property type="entry name" value="rSAM"/>
</dbReference>
<evidence type="ECO:0000256" key="2">
    <source>
        <dbReference type="ARBA" id="ARBA00022691"/>
    </source>
</evidence>
<comment type="catalytic activity">
    <reaction evidence="8">
        <text>6-carboxy-5,6,7,8-tetrahydropterin + H(+) = 7-carboxy-7-carbaguanine + NH4(+)</text>
        <dbReference type="Rhea" id="RHEA:27974"/>
        <dbReference type="ChEBI" id="CHEBI:15378"/>
        <dbReference type="ChEBI" id="CHEBI:28938"/>
        <dbReference type="ChEBI" id="CHEBI:61032"/>
        <dbReference type="ChEBI" id="CHEBI:61036"/>
        <dbReference type="EC" id="4.3.99.3"/>
    </reaction>
</comment>
<evidence type="ECO:0000256" key="5">
    <source>
        <dbReference type="ARBA" id="ARBA00023004"/>
    </source>
</evidence>
<comment type="cofactor">
    <cofactor evidence="8">
        <name>S-adenosyl-L-methionine</name>
        <dbReference type="ChEBI" id="CHEBI:59789"/>
    </cofactor>
    <text evidence="8">Binds 1 S-adenosyl-L-methionine per subunit.</text>
</comment>
<keyword evidence="4 8" id="KW-0460">Magnesium</keyword>
<dbReference type="InterPro" id="IPR058240">
    <property type="entry name" value="rSAM_sf"/>
</dbReference>
<dbReference type="EMBL" id="JBHRTS010000005">
    <property type="protein sequence ID" value="MFC3194658.1"/>
    <property type="molecule type" value="Genomic_DNA"/>
</dbReference>
<accession>A0ABV7J933</accession>
<dbReference type="GO" id="GO:0016829">
    <property type="term" value="F:lyase activity"/>
    <property type="evidence" value="ECO:0007669"/>
    <property type="project" value="UniProtKB-KW"/>
</dbReference>
<keyword evidence="8" id="KW-0671">Queuosine biosynthesis</keyword>
<dbReference type="PANTHER" id="PTHR42836:SF1">
    <property type="entry name" value="7-CARBOXY-7-DEAZAGUANINE SYNTHASE"/>
    <property type="match status" value="1"/>
</dbReference>
<dbReference type="RefSeq" id="WP_077410712.1">
    <property type="nucleotide sequence ID" value="NZ_JBHRTS010000005.1"/>
</dbReference>
<sequence>MKTNRDRQLKIFEIFHSLQGESHFVGLPTVFVRLTGCPLRCTWCDTEYAFFGGQWMDFDEIINEVKKHNTPYVCVTGGEPLAQKRVLPLMDELVAAGYTVSLETAGSISVADVNPAVHKVVDLKAPGSGEVNKNLYTNLALLTGHDQVKFVIADEVDYQWARDIINEHHLAQQCQVLMSPVADVLPPKVLADWILRDQLPVRFQIQLHKHLWGDTPGT</sequence>
<comment type="cofactor">
    <cofactor evidence="8">
        <name>Mg(2+)</name>
        <dbReference type="ChEBI" id="CHEBI:18420"/>
    </cofactor>
</comment>
<evidence type="ECO:0000256" key="4">
    <source>
        <dbReference type="ARBA" id="ARBA00022842"/>
    </source>
</evidence>
<dbReference type="SUPFAM" id="SSF102114">
    <property type="entry name" value="Radical SAM enzymes"/>
    <property type="match status" value="1"/>
</dbReference>
<keyword evidence="5 8" id="KW-0408">Iron</keyword>
<dbReference type="Proteomes" id="UP001595533">
    <property type="component" value="Unassembled WGS sequence"/>
</dbReference>
<evidence type="ECO:0000256" key="1">
    <source>
        <dbReference type="ARBA" id="ARBA00022485"/>
    </source>
</evidence>
<organism evidence="10 11">
    <name type="scientific">Marinicella sediminis</name>
    <dbReference type="NCBI Taxonomy" id="1792834"/>
    <lineage>
        <taxon>Bacteria</taxon>
        <taxon>Pseudomonadati</taxon>
        <taxon>Pseudomonadota</taxon>
        <taxon>Gammaproteobacteria</taxon>
        <taxon>Lysobacterales</taxon>
        <taxon>Marinicellaceae</taxon>
        <taxon>Marinicella</taxon>
    </lineage>
</organism>
<comment type="similarity">
    <text evidence="8">Belongs to the radical SAM superfamily. 7-carboxy-7-deazaguanine synthase family.</text>
</comment>
<keyword evidence="3 8" id="KW-0479">Metal-binding</keyword>
<dbReference type="InterPro" id="IPR027621">
    <property type="entry name" value="rSAM_QueE_gams"/>
</dbReference>
<proteinExistence type="inferred from homology"/>
<keyword evidence="7 8" id="KW-0456">Lyase</keyword>
<comment type="caution">
    <text evidence="10">The sequence shown here is derived from an EMBL/GenBank/DDBJ whole genome shotgun (WGS) entry which is preliminary data.</text>
</comment>
<protein>
    <recommendedName>
        <fullName evidence="8">7-carboxy-7-deazaguanine synthase</fullName>
        <shortName evidence="8">CDG synthase</shortName>
        <ecNumber evidence="8">4.3.99.3</ecNumber>
    </recommendedName>
    <alternativeName>
        <fullName evidence="8">Queuosine biosynthesis protein QueE</fullName>
    </alternativeName>
</protein>
<dbReference type="NCBIfam" id="TIGR04349">
    <property type="entry name" value="rSAM_QueE_gams"/>
    <property type="match status" value="1"/>
</dbReference>
<comment type="pathway">
    <text evidence="8">Purine metabolism; 7-cyano-7-deazaguanine biosynthesis.</text>
</comment>
<evidence type="ECO:0000259" key="9">
    <source>
        <dbReference type="PROSITE" id="PS51918"/>
    </source>
</evidence>
<gene>
    <name evidence="8 10" type="primary">queE</name>
    <name evidence="10" type="ORF">ACFODZ_10455</name>
</gene>
<dbReference type="InterPro" id="IPR024924">
    <property type="entry name" value="7-CO-7-deazaguanine_synth-like"/>
</dbReference>
<keyword evidence="1 8" id="KW-0004">4Fe-4S</keyword>
<evidence type="ECO:0000256" key="6">
    <source>
        <dbReference type="ARBA" id="ARBA00023014"/>
    </source>
</evidence>
<name>A0ABV7J933_9GAMM</name>
<evidence type="ECO:0000256" key="3">
    <source>
        <dbReference type="ARBA" id="ARBA00022723"/>
    </source>
</evidence>
<dbReference type="PIRSF" id="PIRSF000370">
    <property type="entry name" value="QueE"/>
    <property type="match status" value="1"/>
</dbReference>
<keyword evidence="2 8" id="KW-0949">S-adenosyl-L-methionine</keyword>
<dbReference type="CDD" id="cd01335">
    <property type="entry name" value="Radical_SAM"/>
    <property type="match status" value="1"/>
</dbReference>
<evidence type="ECO:0000256" key="8">
    <source>
        <dbReference type="HAMAP-Rule" id="MF_00917"/>
    </source>
</evidence>
<dbReference type="EC" id="4.3.99.3" evidence="8"/>
<dbReference type="PROSITE" id="PS51918">
    <property type="entry name" value="RADICAL_SAM"/>
    <property type="match status" value="1"/>
</dbReference>
<keyword evidence="6 8" id="KW-0411">Iron-sulfur</keyword>
<feature type="binding site" evidence="8">
    <location>
        <begin position="43"/>
        <end position="45"/>
    </location>
    <ligand>
        <name>S-adenosyl-L-methionine</name>
        <dbReference type="ChEBI" id="CHEBI:59789"/>
    </ligand>
</feature>
<reference evidence="11" key="1">
    <citation type="journal article" date="2019" name="Int. J. Syst. Evol. Microbiol.">
        <title>The Global Catalogue of Microorganisms (GCM) 10K type strain sequencing project: providing services to taxonomists for standard genome sequencing and annotation.</title>
        <authorList>
            <consortium name="The Broad Institute Genomics Platform"/>
            <consortium name="The Broad Institute Genome Sequencing Center for Infectious Disease"/>
            <person name="Wu L."/>
            <person name="Ma J."/>
        </authorList>
    </citation>
    <scope>NUCLEOTIDE SEQUENCE [LARGE SCALE GENOMIC DNA]</scope>
    <source>
        <strain evidence="11">KCTC 42953</strain>
    </source>
</reference>
<dbReference type="HAMAP" id="MF_00917">
    <property type="entry name" value="QueE"/>
    <property type="match status" value="1"/>
</dbReference>
<feature type="domain" description="Radical SAM core" evidence="9">
    <location>
        <begin position="24"/>
        <end position="214"/>
    </location>
</feature>
<feature type="binding site" evidence="8">
    <location>
        <position position="78"/>
    </location>
    <ligand>
        <name>S-adenosyl-L-methionine</name>
        <dbReference type="ChEBI" id="CHEBI:59789"/>
    </ligand>
</feature>
<keyword evidence="11" id="KW-1185">Reference proteome</keyword>
<dbReference type="Pfam" id="PF04055">
    <property type="entry name" value="Radical_SAM"/>
    <property type="match status" value="1"/>
</dbReference>
<comment type="function">
    <text evidence="8">Catalyzes the complex heterocyclic radical-mediated conversion of 6-carboxy-5,6,7,8-tetrahydropterin (CPH4) to 7-carboxy-7-deazaguanine (CDG), a step common to the biosynthetic pathways of all 7-deazapurine-containing compounds.</text>
</comment>
<comment type="subunit">
    <text evidence="8">Homodimer.</text>
</comment>
<feature type="binding site" evidence="8">
    <location>
        <position position="41"/>
    </location>
    <ligand>
        <name>[4Fe-4S] cluster</name>
        <dbReference type="ChEBI" id="CHEBI:49883"/>
        <note>4Fe-4S-S-AdoMet</note>
    </ligand>
</feature>
<dbReference type="SFLD" id="SFLDS00029">
    <property type="entry name" value="Radical_SAM"/>
    <property type="match status" value="1"/>
</dbReference>
<evidence type="ECO:0000313" key="11">
    <source>
        <dbReference type="Proteomes" id="UP001595533"/>
    </source>
</evidence>
<dbReference type="InterPro" id="IPR013785">
    <property type="entry name" value="Aldolase_TIM"/>
</dbReference>